<dbReference type="STRING" id="157838.AN964_03425"/>
<keyword evidence="1" id="KW-1133">Transmembrane helix</keyword>
<dbReference type="Gene3D" id="2.40.50.660">
    <property type="match status" value="1"/>
</dbReference>
<accession>A0A0Q3WV08</accession>
<keyword evidence="1" id="KW-0472">Membrane</keyword>
<keyword evidence="3" id="KW-1185">Reference proteome</keyword>
<organism evidence="2 3">
    <name type="scientific">Heyndrickxia shackletonii</name>
    <dbReference type="NCBI Taxonomy" id="157838"/>
    <lineage>
        <taxon>Bacteria</taxon>
        <taxon>Bacillati</taxon>
        <taxon>Bacillota</taxon>
        <taxon>Bacilli</taxon>
        <taxon>Bacillales</taxon>
        <taxon>Bacillaceae</taxon>
        <taxon>Heyndrickxia</taxon>
    </lineage>
</organism>
<sequence length="126" mass="14305">MEEIVFSAGPYFIGIVFLIVFVVIIFTVIKGITQWQKNERSPRISVPVTVKTKRTDVRRHANHNDNLVSHSTSTSYYVTFEFESGDRSEFHISGSEYGQLAEGDSGILTFQGTRYLGFERRVGHQA</sequence>
<protein>
    <recommendedName>
        <fullName evidence="4">DUF2500 domain-containing protein</fullName>
    </recommendedName>
</protein>
<proteinExistence type="predicted"/>
<feature type="transmembrane region" description="Helical" evidence="1">
    <location>
        <begin position="12"/>
        <end position="33"/>
    </location>
</feature>
<dbReference type="OrthoDB" id="282886at2"/>
<dbReference type="Pfam" id="PF10694">
    <property type="entry name" value="DUF2500"/>
    <property type="match status" value="1"/>
</dbReference>
<dbReference type="Proteomes" id="UP000051888">
    <property type="component" value="Unassembled WGS sequence"/>
</dbReference>
<gene>
    <name evidence="2" type="ORF">AN964_03425</name>
</gene>
<dbReference type="InterPro" id="IPR019635">
    <property type="entry name" value="DUF2500"/>
</dbReference>
<reference evidence="2 3" key="1">
    <citation type="submission" date="2015-09" db="EMBL/GenBank/DDBJ databases">
        <title>Genome sequencing project for genomic taxonomy and phylogenomics of Bacillus-like bacteria.</title>
        <authorList>
            <person name="Liu B."/>
            <person name="Wang J."/>
            <person name="Zhu Y."/>
            <person name="Liu G."/>
            <person name="Chen Q."/>
            <person name="Chen Z."/>
            <person name="Lan J."/>
            <person name="Che J."/>
            <person name="Ge C."/>
            <person name="Shi H."/>
            <person name="Pan Z."/>
            <person name="Liu X."/>
        </authorList>
    </citation>
    <scope>NUCLEOTIDE SEQUENCE [LARGE SCALE GENOMIC DNA]</scope>
    <source>
        <strain evidence="2 3">LMG 18435</strain>
    </source>
</reference>
<name>A0A0Q3WV08_9BACI</name>
<comment type="caution">
    <text evidence="2">The sequence shown here is derived from an EMBL/GenBank/DDBJ whole genome shotgun (WGS) entry which is preliminary data.</text>
</comment>
<dbReference type="AlphaFoldDB" id="A0A0Q3WV08"/>
<evidence type="ECO:0008006" key="4">
    <source>
        <dbReference type="Google" id="ProtNLM"/>
    </source>
</evidence>
<dbReference type="PATRIC" id="fig|157838.3.peg.761"/>
<keyword evidence="1" id="KW-0812">Transmembrane</keyword>
<dbReference type="EMBL" id="LJJC01000004">
    <property type="protein sequence ID" value="KQL52668.1"/>
    <property type="molecule type" value="Genomic_DNA"/>
</dbReference>
<evidence type="ECO:0000313" key="2">
    <source>
        <dbReference type="EMBL" id="KQL52668.1"/>
    </source>
</evidence>
<evidence type="ECO:0000256" key="1">
    <source>
        <dbReference type="SAM" id="Phobius"/>
    </source>
</evidence>
<evidence type="ECO:0000313" key="3">
    <source>
        <dbReference type="Proteomes" id="UP000051888"/>
    </source>
</evidence>
<dbReference type="RefSeq" id="WP_055738369.1">
    <property type="nucleotide sequence ID" value="NZ_JAAIWL010000046.1"/>
</dbReference>